<reference evidence="1 2" key="1">
    <citation type="journal article" date="2010" name="J. Bacteriol.">
        <title>Complete genome sequence of Bifidobacterium longum JDM301.</title>
        <authorList>
            <person name="Wei Y.X."/>
            <person name="Zhang Z.Y."/>
            <person name="Liu C."/>
            <person name="Zhu Y.Z."/>
            <person name="Zhu Y.Q."/>
            <person name="Zheng H."/>
            <person name="Zhao G.P."/>
            <person name="Wang S."/>
            <person name="Guo X.K."/>
        </authorList>
    </citation>
    <scope>NUCLEOTIDE SEQUENCE [LARGE SCALE GENOMIC DNA]</scope>
    <source>
        <strain evidence="1 2">JDM301</strain>
    </source>
</reference>
<dbReference type="AlphaFoldDB" id="D6ZVQ0"/>
<name>D6ZVQ0_BIFLJ</name>
<gene>
    <name evidence="1" type="ordered locus">BLJ_1512</name>
</gene>
<dbReference type="HOGENOM" id="CLU_2951030_0_0_11"/>
<accession>D6ZVQ0</accession>
<dbReference type="KEGG" id="bll:BLJ_1512"/>
<protein>
    <submittedName>
        <fullName evidence="1">Uncharacterized protein</fullName>
    </submittedName>
</protein>
<proteinExistence type="predicted"/>
<dbReference type="Proteomes" id="UP000006740">
    <property type="component" value="Chromosome"/>
</dbReference>
<sequence length="59" mass="6769">MHWSYRSVIDGDCRAPTCAGWFHECHVPNRGPISQSPRSRNRLCSARNSHVCRSCLRGR</sequence>
<organism evidence="1 2">
    <name type="scientific">Bifidobacterium longum subsp. longum (strain JDM301)</name>
    <dbReference type="NCBI Taxonomy" id="759350"/>
    <lineage>
        <taxon>Bacteria</taxon>
        <taxon>Bacillati</taxon>
        <taxon>Actinomycetota</taxon>
        <taxon>Actinomycetes</taxon>
        <taxon>Bifidobacteriales</taxon>
        <taxon>Bifidobacteriaceae</taxon>
        <taxon>Bifidobacterium</taxon>
    </lineage>
</organism>
<evidence type="ECO:0000313" key="2">
    <source>
        <dbReference type="Proteomes" id="UP000006740"/>
    </source>
</evidence>
<evidence type="ECO:0000313" key="1">
    <source>
        <dbReference type="EMBL" id="ADH00956.1"/>
    </source>
</evidence>
<dbReference type="EMBL" id="CP002010">
    <property type="protein sequence ID" value="ADH00956.1"/>
    <property type="molecule type" value="Genomic_DNA"/>
</dbReference>